<evidence type="ECO:0000259" key="2">
    <source>
        <dbReference type="SMART" id="SM00761"/>
    </source>
</evidence>
<comment type="caution">
    <text evidence="3">The sequence shown here is derived from an EMBL/GenBank/DDBJ whole genome shotgun (WGS) entry which is preliminary data.</text>
</comment>
<sequence length="271" mass="32035">MKNNSDNFKPIDFGNKIEKNGRNLFKKMKKKISFQGYNDILKSVNLFIYGILDKDDLLLLIEQILEFEEELKFFKKFSELLIEINNPDQNEYQNKTSIMNIENQESSGKSYKALPYSLTNKKCSARTDLEKSVLNDRWISFPRGSEVNSVGENQRSDESSDESSDDIEDEMHRNDVEIELNNRLFREIWSICKNIDSFNNDQLFEFLERLFSDRFHVLALTNIYNKKIEEVKSLLTEDPKQTLLIIYERLKLVDLEVKKNQAQIFQSRQLK</sequence>
<dbReference type="PANTHER" id="PTHR12346">
    <property type="entry name" value="SIN3B-RELATED"/>
    <property type="match status" value="1"/>
</dbReference>
<feature type="compositionally biased region" description="Acidic residues" evidence="1">
    <location>
        <begin position="159"/>
        <end position="169"/>
    </location>
</feature>
<feature type="domain" description="Histone deacetylase interacting" evidence="2">
    <location>
        <begin position="103"/>
        <end position="205"/>
    </location>
</feature>
<dbReference type="Pfam" id="PF08295">
    <property type="entry name" value="Sin3_corepress"/>
    <property type="match status" value="1"/>
</dbReference>
<proteinExistence type="predicted"/>
<name>A0A9Q0L8X4_ANAIG</name>
<keyword evidence="4" id="KW-1185">Reference proteome</keyword>
<dbReference type="SMART" id="SM00761">
    <property type="entry name" value="HDAC_interact"/>
    <property type="match status" value="1"/>
</dbReference>
<gene>
    <name evidence="3" type="ORF">M0811_12720</name>
</gene>
<dbReference type="AlphaFoldDB" id="A0A9Q0L8X4"/>
<dbReference type="Proteomes" id="UP001149090">
    <property type="component" value="Unassembled WGS sequence"/>
</dbReference>
<dbReference type="OrthoDB" id="10265969at2759"/>
<dbReference type="InterPro" id="IPR039774">
    <property type="entry name" value="Sin3-like"/>
</dbReference>
<protein>
    <submittedName>
        <fullName evidence="3">Sin3a isoform g</fullName>
    </submittedName>
</protein>
<evidence type="ECO:0000313" key="4">
    <source>
        <dbReference type="Proteomes" id="UP001149090"/>
    </source>
</evidence>
<dbReference type="InterPro" id="IPR013194">
    <property type="entry name" value="HDAC_interact_dom"/>
</dbReference>
<accession>A0A9Q0L8X4</accession>
<evidence type="ECO:0000313" key="3">
    <source>
        <dbReference type="EMBL" id="KAJ5068020.1"/>
    </source>
</evidence>
<reference evidence="3" key="1">
    <citation type="submission" date="2022-10" db="EMBL/GenBank/DDBJ databases">
        <title>Novel sulphate-reducing endosymbionts in the free-living metamonad Anaeramoeba.</title>
        <authorList>
            <person name="Jerlstrom-Hultqvist J."/>
            <person name="Cepicka I."/>
            <person name="Gallot-Lavallee L."/>
            <person name="Salas-Leiva D."/>
            <person name="Curtis B.A."/>
            <person name="Zahonova K."/>
            <person name="Pipaliya S."/>
            <person name="Dacks J."/>
            <person name="Roger A.J."/>
        </authorList>
    </citation>
    <scope>NUCLEOTIDE SEQUENCE</scope>
    <source>
        <strain evidence="3">BMAN</strain>
    </source>
</reference>
<evidence type="ECO:0000256" key="1">
    <source>
        <dbReference type="SAM" id="MobiDB-lite"/>
    </source>
</evidence>
<organism evidence="3 4">
    <name type="scientific">Anaeramoeba ignava</name>
    <name type="common">Anaerobic marine amoeba</name>
    <dbReference type="NCBI Taxonomy" id="1746090"/>
    <lineage>
        <taxon>Eukaryota</taxon>
        <taxon>Metamonada</taxon>
        <taxon>Anaeramoebidae</taxon>
        <taxon>Anaeramoeba</taxon>
    </lineage>
</organism>
<feature type="region of interest" description="Disordered" evidence="1">
    <location>
        <begin position="145"/>
        <end position="169"/>
    </location>
</feature>
<dbReference type="EMBL" id="JAPDFW010000122">
    <property type="protein sequence ID" value="KAJ5068020.1"/>
    <property type="molecule type" value="Genomic_DNA"/>
</dbReference>
<dbReference type="GO" id="GO:0003714">
    <property type="term" value="F:transcription corepressor activity"/>
    <property type="evidence" value="ECO:0007669"/>
    <property type="project" value="InterPro"/>
</dbReference>